<reference evidence="1" key="1">
    <citation type="journal article" date="2020" name="New Phytol.">
        <title>Comparative genomics reveals dynamic genome evolution in host specialist ectomycorrhizal fungi.</title>
        <authorList>
            <person name="Lofgren L.A."/>
            <person name="Nguyen N.H."/>
            <person name="Vilgalys R."/>
            <person name="Ruytinx J."/>
            <person name="Liao H.L."/>
            <person name="Branco S."/>
            <person name="Kuo A."/>
            <person name="LaButti K."/>
            <person name="Lipzen A."/>
            <person name="Andreopoulos W."/>
            <person name="Pangilinan J."/>
            <person name="Riley R."/>
            <person name="Hundley H."/>
            <person name="Na H."/>
            <person name="Barry K."/>
            <person name="Grigoriev I.V."/>
            <person name="Stajich J.E."/>
            <person name="Kennedy P.G."/>
        </authorList>
    </citation>
    <scope>NUCLEOTIDE SEQUENCE</scope>
    <source>
        <strain evidence="1">DOB743</strain>
    </source>
</reference>
<sequence>MLTVTPVFEASKLRFSWSHPDHVKGQALSNIHGLSLETILTFVTLASAVKEDMILAQPATYDVSTPPDFMPPTYKMFYPPFKMLLLNKVEQVQVMYVAKVNVEWVPGSKITYHHNYRASDKDCIYYDYTDGLPDTIQVAVQFVRIVVVDGVTVSRLCCSVPYCFKSLRFGQWRVRESEVKERKASGLAFRGESSSEISDLMDRTGHRMDKCTGSLMVDSIVSDAESVRECRRCCTKSVTPGSKTYEDPDHKAIEVLHTLHDNPTHVIPKSTIPGGDMSDEGLQEFEVSAVLWFVLFYIVALQLLKLFHIKDDPFFNDIGLSIDIFHLNRKHSENNLFCQENCNLMVFLELMVDGDGKWYFNFKLSVCKQTNSWFGKFNSITQGMKPIKFDFYLDKVILCRNCLTLEKLKSLGC</sequence>
<organism evidence="1 2">
    <name type="scientific">Suillus placidus</name>
    <dbReference type="NCBI Taxonomy" id="48579"/>
    <lineage>
        <taxon>Eukaryota</taxon>
        <taxon>Fungi</taxon>
        <taxon>Dikarya</taxon>
        <taxon>Basidiomycota</taxon>
        <taxon>Agaricomycotina</taxon>
        <taxon>Agaricomycetes</taxon>
        <taxon>Agaricomycetidae</taxon>
        <taxon>Boletales</taxon>
        <taxon>Suillineae</taxon>
        <taxon>Suillaceae</taxon>
        <taxon>Suillus</taxon>
    </lineage>
</organism>
<proteinExistence type="predicted"/>
<keyword evidence="2" id="KW-1185">Reference proteome</keyword>
<evidence type="ECO:0000313" key="1">
    <source>
        <dbReference type="EMBL" id="KAG1781727.1"/>
    </source>
</evidence>
<name>A0A9P7D7B9_9AGAM</name>
<dbReference type="EMBL" id="JABBWD010000005">
    <property type="protein sequence ID" value="KAG1781727.1"/>
    <property type="molecule type" value="Genomic_DNA"/>
</dbReference>
<dbReference type="AlphaFoldDB" id="A0A9P7D7B9"/>
<dbReference type="Proteomes" id="UP000714275">
    <property type="component" value="Unassembled WGS sequence"/>
</dbReference>
<dbReference type="OrthoDB" id="2681863at2759"/>
<accession>A0A9P7D7B9</accession>
<gene>
    <name evidence="1" type="ORF">EV702DRAFT_1042185</name>
</gene>
<evidence type="ECO:0000313" key="2">
    <source>
        <dbReference type="Proteomes" id="UP000714275"/>
    </source>
</evidence>
<protein>
    <submittedName>
        <fullName evidence="1">Uncharacterized protein</fullName>
    </submittedName>
</protein>
<comment type="caution">
    <text evidence="1">The sequence shown here is derived from an EMBL/GenBank/DDBJ whole genome shotgun (WGS) entry which is preliminary data.</text>
</comment>